<dbReference type="Pfam" id="PF03050">
    <property type="entry name" value="DDE_Tnp_IS66"/>
    <property type="match status" value="1"/>
</dbReference>
<dbReference type="KEGG" id="bbe:BBR47_02760"/>
<feature type="domain" description="Transposase IS66 zinc-finger binding" evidence="2">
    <location>
        <begin position="42"/>
        <end position="81"/>
    </location>
</feature>
<proteinExistence type="predicted"/>
<evidence type="ECO:0000259" key="1">
    <source>
        <dbReference type="Pfam" id="PF03050"/>
    </source>
</evidence>
<reference evidence="3 4" key="1">
    <citation type="submission" date="2005-03" db="EMBL/GenBank/DDBJ databases">
        <title>Brevibacillus brevis strain 47, complete genome.</title>
        <authorList>
            <person name="Hosoyama A."/>
            <person name="Yamada R."/>
            <person name="Hongo Y."/>
            <person name="Terui Y."/>
            <person name="Ankai A."/>
            <person name="Masuyama W."/>
            <person name="Sekiguchi M."/>
            <person name="Takeda T."/>
            <person name="Asano K."/>
            <person name="Ohji S."/>
            <person name="Ichikawa N."/>
            <person name="Narita S."/>
            <person name="Aoki N."/>
            <person name="Miura H."/>
            <person name="Matsushita S."/>
            <person name="Sekigawa T."/>
            <person name="Yamagata H."/>
            <person name="Yoshikawa H."/>
            <person name="Udaka S."/>
            <person name="Tanikawa S."/>
            <person name="Fujita N."/>
        </authorList>
    </citation>
    <scope>NUCLEOTIDE SEQUENCE [LARGE SCALE GENOMIC DNA]</scope>
    <source>
        <strain evidence="4">47 / JCM 6285 / NBRC 100599</strain>
    </source>
</reference>
<sequence>MVRSRAIPPKAPATRHAFFSLSWAVCTWESAKPCDCSKIASSCGGALHEMSTETRSEIEIIPAQVKVVRHVRQVYACRHCEREDVHTPVVTAPMPRPVYPGSFASPSILAHVMCQKYVESQPLYRQEQQFARLGLPLSRQTLADWMIYGAEKWLSHLVERMRVHLLRQDVLYADETTLQVLREPGESSTNTVLYVAVVR</sequence>
<keyword evidence="4" id="KW-1185">Reference proteome</keyword>
<feature type="domain" description="Transposase IS66 central" evidence="1">
    <location>
        <begin position="102"/>
        <end position="191"/>
    </location>
</feature>
<dbReference type="EMBL" id="AP008955">
    <property type="protein sequence ID" value="BAH41253.1"/>
    <property type="molecule type" value="Genomic_DNA"/>
</dbReference>
<dbReference type="STRING" id="358681.BBR47_02760"/>
<evidence type="ECO:0000313" key="4">
    <source>
        <dbReference type="Proteomes" id="UP000001877"/>
    </source>
</evidence>
<name>C0ZIN5_BREBN</name>
<evidence type="ECO:0000313" key="3">
    <source>
        <dbReference type="EMBL" id="BAH41253.1"/>
    </source>
</evidence>
<dbReference type="PANTHER" id="PTHR33678">
    <property type="entry name" value="BLL1576 PROTEIN"/>
    <property type="match status" value="1"/>
</dbReference>
<dbReference type="InterPro" id="IPR004291">
    <property type="entry name" value="Transposase_IS66_central"/>
</dbReference>
<dbReference type="InterPro" id="IPR052344">
    <property type="entry name" value="Transposase-related"/>
</dbReference>
<dbReference type="Proteomes" id="UP000001877">
    <property type="component" value="Chromosome"/>
</dbReference>
<dbReference type="eggNOG" id="COG3316">
    <property type="taxonomic scope" value="Bacteria"/>
</dbReference>
<evidence type="ECO:0000259" key="2">
    <source>
        <dbReference type="Pfam" id="PF13005"/>
    </source>
</evidence>
<dbReference type="Pfam" id="PF13005">
    <property type="entry name" value="zf-IS66"/>
    <property type="match status" value="1"/>
</dbReference>
<dbReference type="HOGENOM" id="CLU_1369910_0_0_9"/>
<gene>
    <name evidence="3" type="ordered locus">BBR47_02760</name>
</gene>
<protein>
    <submittedName>
        <fullName evidence="3">Uncharacterized protein</fullName>
    </submittedName>
</protein>
<dbReference type="InterPro" id="IPR024474">
    <property type="entry name" value="Znf_dom_IS66"/>
</dbReference>
<dbReference type="AlphaFoldDB" id="C0ZIN5"/>
<organism evidence="3 4">
    <name type="scientific">Brevibacillus brevis (strain 47 / JCM 6285 / NBRC 100599)</name>
    <dbReference type="NCBI Taxonomy" id="358681"/>
    <lineage>
        <taxon>Bacteria</taxon>
        <taxon>Bacillati</taxon>
        <taxon>Bacillota</taxon>
        <taxon>Bacilli</taxon>
        <taxon>Bacillales</taxon>
        <taxon>Paenibacillaceae</taxon>
        <taxon>Brevibacillus</taxon>
    </lineage>
</organism>
<dbReference type="PANTHER" id="PTHR33678:SF2">
    <property type="match status" value="1"/>
</dbReference>
<accession>C0ZIN5</accession>